<dbReference type="Pfam" id="PF13377">
    <property type="entry name" value="Peripla_BP_3"/>
    <property type="match status" value="1"/>
</dbReference>
<dbReference type="STRING" id="1198114.AciX9_0176"/>
<keyword evidence="6" id="KW-1185">Reference proteome</keyword>
<protein>
    <submittedName>
        <fullName evidence="5">Transcriptional regulator, LacI family</fullName>
    </submittedName>
</protein>
<dbReference type="Pfam" id="PF00356">
    <property type="entry name" value="LacI"/>
    <property type="match status" value="1"/>
</dbReference>
<gene>
    <name evidence="5" type="ordered locus">AciX9_0176</name>
</gene>
<dbReference type="OrthoDB" id="110416at2"/>
<dbReference type="InterPro" id="IPR010982">
    <property type="entry name" value="Lambda_DNA-bd_dom_sf"/>
</dbReference>
<dbReference type="Proteomes" id="UP000000343">
    <property type="component" value="Chromosome"/>
</dbReference>
<name>E8WV75_GRATM</name>
<organism evidence="6">
    <name type="scientific">Granulicella tundricola (strain ATCC BAA-1859 / DSM 23138 / MP5ACTX9)</name>
    <dbReference type="NCBI Taxonomy" id="1198114"/>
    <lineage>
        <taxon>Bacteria</taxon>
        <taxon>Pseudomonadati</taxon>
        <taxon>Acidobacteriota</taxon>
        <taxon>Terriglobia</taxon>
        <taxon>Terriglobales</taxon>
        <taxon>Acidobacteriaceae</taxon>
        <taxon>Granulicella</taxon>
    </lineage>
</organism>
<dbReference type="InterPro" id="IPR028082">
    <property type="entry name" value="Peripla_BP_I"/>
</dbReference>
<dbReference type="PANTHER" id="PTHR30146:SF109">
    <property type="entry name" value="HTH-TYPE TRANSCRIPTIONAL REGULATOR GALS"/>
    <property type="match status" value="1"/>
</dbReference>
<dbReference type="SUPFAM" id="SSF53822">
    <property type="entry name" value="Periplasmic binding protein-like I"/>
    <property type="match status" value="1"/>
</dbReference>
<dbReference type="KEGG" id="acm:AciX9_0176"/>
<dbReference type="AlphaFoldDB" id="E8WV75"/>
<feature type="domain" description="HTH lacI-type" evidence="4">
    <location>
        <begin position="18"/>
        <end position="75"/>
    </location>
</feature>
<sequence length="359" mass="39210">MKDKVPGGQAQPGQAKSVGLKQVAAHVGLSVAAVSRVLNESPAARSIPEKTQKRIQEAARLLNYRPNVLARSLRNKRTHTLGVMVPEVSDGYATLVLAGIEEALLRHGYFYFLVSHHRRKELLDEYQHLLVARAVEGIIVVDTVLHEKPSTPTIAVSGNHIRDGVTSVVVNHESAALMALEHLRALGHERIAFIKGQRFSSDTQARWDGIRHAARALKLTIKPSLVAQLEGDQPNHEPGYIATRALLETQEPFTALFCFNDTAAIGAVLAIREAGLRVPEDVSVIGFDDVESAAFQNPGLTTVRQPLREMGMLAAETILKQLEAGRESRIDPSAHIEQLVVEPKLIVRASTAPARNLVK</sequence>
<reference evidence="6" key="1">
    <citation type="submission" date="2011-01" db="EMBL/GenBank/DDBJ databases">
        <title>Complete sequence of chromosome of Acidobacterium sp. MP5ACTX9.</title>
        <authorList>
            <consortium name="US DOE Joint Genome Institute"/>
            <person name="Lucas S."/>
            <person name="Copeland A."/>
            <person name="Lapidus A."/>
            <person name="Cheng J.-F."/>
            <person name="Goodwin L."/>
            <person name="Pitluck S."/>
            <person name="Teshima H."/>
            <person name="Detter J.C."/>
            <person name="Han C."/>
            <person name="Tapia R."/>
            <person name="Land M."/>
            <person name="Hauser L."/>
            <person name="Kyrpides N."/>
            <person name="Ivanova N."/>
            <person name="Ovchinnikova G."/>
            <person name="Pagani I."/>
            <person name="Rawat S.R."/>
            <person name="Mannisto M."/>
            <person name="Haggblom M.M."/>
            <person name="Woyke T."/>
        </authorList>
    </citation>
    <scope>NUCLEOTIDE SEQUENCE [LARGE SCALE GENOMIC DNA]</scope>
    <source>
        <strain evidence="6">MP5ACTX9</strain>
    </source>
</reference>
<dbReference type="EMBL" id="CP002480">
    <property type="protein sequence ID" value="ADW67250.1"/>
    <property type="molecule type" value="Genomic_DNA"/>
</dbReference>
<dbReference type="SUPFAM" id="SSF47413">
    <property type="entry name" value="lambda repressor-like DNA-binding domains"/>
    <property type="match status" value="1"/>
</dbReference>
<dbReference type="PROSITE" id="PS50932">
    <property type="entry name" value="HTH_LACI_2"/>
    <property type="match status" value="1"/>
</dbReference>
<dbReference type="RefSeq" id="WP_013578578.1">
    <property type="nucleotide sequence ID" value="NC_015064.1"/>
</dbReference>
<evidence type="ECO:0000256" key="2">
    <source>
        <dbReference type="ARBA" id="ARBA00023125"/>
    </source>
</evidence>
<evidence type="ECO:0000313" key="5">
    <source>
        <dbReference type="EMBL" id="ADW67250.1"/>
    </source>
</evidence>
<evidence type="ECO:0000256" key="3">
    <source>
        <dbReference type="ARBA" id="ARBA00023163"/>
    </source>
</evidence>
<dbReference type="PaxDb" id="1198114-AciX9_0176"/>
<keyword evidence="2" id="KW-0238">DNA-binding</keyword>
<keyword evidence="1" id="KW-0805">Transcription regulation</keyword>
<evidence type="ECO:0000256" key="1">
    <source>
        <dbReference type="ARBA" id="ARBA00023015"/>
    </source>
</evidence>
<dbReference type="eggNOG" id="COG1609">
    <property type="taxonomic scope" value="Bacteria"/>
</dbReference>
<dbReference type="Gene3D" id="1.10.260.40">
    <property type="entry name" value="lambda repressor-like DNA-binding domains"/>
    <property type="match status" value="1"/>
</dbReference>
<proteinExistence type="predicted"/>
<dbReference type="CDD" id="cd06267">
    <property type="entry name" value="PBP1_LacI_sugar_binding-like"/>
    <property type="match status" value="1"/>
</dbReference>
<dbReference type="InterPro" id="IPR046335">
    <property type="entry name" value="LacI/GalR-like_sensor"/>
</dbReference>
<dbReference type="Gene3D" id="3.40.50.2300">
    <property type="match status" value="2"/>
</dbReference>
<dbReference type="HOGENOM" id="CLU_037628_6_1_0"/>
<dbReference type="InterPro" id="IPR000843">
    <property type="entry name" value="HTH_LacI"/>
</dbReference>
<dbReference type="GO" id="GO:0000976">
    <property type="term" value="F:transcription cis-regulatory region binding"/>
    <property type="evidence" value="ECO:0007669"/>
    <property type="project" value="TreeGrafter"/>
</dbReference>
<keyword evidence="3" id="KW-0804">Transcription</keyword>
<dbReference type="PANTHER" id="PTHR30146">
    <property type="entry name" value="LACI-RELATED TRANSCRIPTIONAL REPRESSOR"/>
    <property type="match status" value="1"/>
</dbReference>
<accession>E8WV75</accession>
<dbReference type="SMART" id="SM00354">
    <property type="entry name" value="HTH_LACI"/>
    <property type="match status" value="1"/>
</dbReference>
<dbReference type="CDD" id="cd01392">
    <property type="entry name" value="HTH_LacI"/>
    <property type="match status" value="1"/>
</dbReference>
<evidence type="ECO:0000313" key="6">
    <source>
        <dbReference type="Proteomes" id="UP000000343"/>
    </source>
</evidence>
<evidence type="ECO:0000259" key="4">
    <source>
        <dbReference type="PROSITE" id="PS50932"/>
    </source>
</evidence>
<dbReference type="GO" id="GO:0003700">
    <property type="term" value="F:DNA-binding transcription factor activity"/>
    <property type="evidence" value="ECO:0007669"/>
    <property type="project" value="TreeGrafter"/>
</dbReference>